<evidence type="ECO:0000313" key="8">
    <source>
        <dbReference type="EMBL" id="MFC5403719.1"/>
    </source>
</evidence>
<dbReference type="SUPFAM" id="SSF88946">
    <property type="entry name" value="Sigma2 domain of RNA polymerase sigma factors"/>
    <property type="match status" value="1"/>
</dbReference>
<keyword evidence="5" id="KW-0804">Transcription</keyword>
<dbReference type="SUPFAM" id="SSF88659">
    <property type="entry name" value="Sigma3 and sigma4 domains of RNA polymerase sigma factors"/>
    <property type="match status" value="1"/>
</dbReference>
<evidence type="ECO:0000256" key="3">
    <source>
        <dbReference type="ARBA" id="ARBA00023082"/>
    </source>
</evidence>
<dbReference type="InterPro" id="IPR013325">
    <property type="entry name" value="RNA_pol_sigma_r2"/>
</dbReference>
<name>A0ABW0HRV9_9BACL</name>
<keyword evidence="2" id="KW-0805">Transcription regulation</keyword>
<evidence type="ECO:0000256" key="2">
    <source>
        <dbReference type="ARBA" id="ARBA00023015"/>
    </source>
</evidence>
<accession>A0ABW0HRV9</accession>
<dbReference type="NCBIfam" id="TIGR02937">
    <property type="entry name" value="sigma70-ECF"/>
    <property type="match status" value="1"/>
</dbReference>
<dbReference type="InterPro" id="IPR036388">
    <property type="entry name" value="WH-like_DNA-bd_sf"/>
</dbReference>
<dbReference type="Gene3D" id="1.10.1740.10">
    <property type="match status" value="1"/>
</dbReference>
<organism evidence="8 9">
    <name type="scientific">Cohnella soli</name>
    <dbReference type="NCBI Taxonomy" id="425005"/>
    <lineage>
        <taxon>Bacteria</taxon>
        <taxon>Bacillati</taxon>
        <taxon>Bacillota</taxon>
        <taxon>Bacilli</taxon>
        <taxon>Bacillales</taxon>
        <taxon>Paenibacillaceae</taxon>
        <taxon>Cohnella</taxon>
    </lineage>
</organism>
<dbReference type="RefSeq" id="WP_378133353.1">
    <property type="nucleotide sequence ID" value="NZ_JBHSMI010000025.1"/>
</dbReference>
<evidence type="ECO:0000313" key="9">
    <source>
        <dbReference type="Proteomes" id="UP001596113"/>
    </source>
</evidence>
<dbReference type="EMBL" id="JBHSMI010000025">
    <property type="protein sequence ID" value="MFC5403719.1"/>
    <property type="molecule type" value="Genomic_DNA"/>
</dbReference>
<keyword evidence="3" id="KW-0731">Sigma factor</keyword>
<gene>
    <name evidence="8" type="ORF">ACFPOF_13325</name>
</gene>
<dbReference type="Pfam" id="PF04542">
    <property type="entry name" value="Sigma70_r2"/>
    <property type="match status" value="1"/>
</dbReference>
<dbReference type="InterPro" id="IPR013249">
    <property type="entry name" value="RNA_pol_sigma70_r4_t2"/>
</dbReference>
<dbReference type="InterPro" id="IPR039425">
    <property type="entry name" value="RNA_pol_sigma-70-like"/>
</dbReference>
<protein>
    <submittedName>
        <fullName evidence="8">RNA polymerase sigma factor</fullName>
    </submittedName>
</protein>
<dbReference type="InterPro" id="IPR014284">
    <property type="entry name" value="RNA_pol_sigma-70_dom"/>
</dbReference>
<comment type="caution">
    <text evidence="8">The sequence shown here is derived from an EMBL/GenBank/DDBJ whole genome shotgun (WGS) entry which is preliminary data.</text>
</comment>
<keyword evidence="9" id="KW-1185">Reference proteome</keyword>
<reference evidence="9" key="1">
    <citation type="journal article" date="2019" name="Int. J. Syst. Evol. Microbiol.">
        <title>The Global Catalogue of Microorganisms (GCM) 10K type strain sequencing project: providing services to taxonomists for standard genome sequencing and annotation.</title>
        <authorList>
            <consortium name="The Broad Institute Genomics Platform"/>
            <consortium name="The Broad Institute Genome Sequencing Center for Infectious Disease"/>
            <person name="Wu L."/>
            <person name="Ma J."/>
        </authorList>
    </citation>
    <scope>NUCLEOTIDE SEQUENCE [LARGE SCALE GENOMIC DNA]</scope>
    <source>
        <strain evidence="9">CGMCC 1.18575</strain>
    </source>
</reference>
<feature type="domain" description="RNA polymerase sigma-70 region 2" evidence="6">
    <location>
        <begin position="11"/>
        <end position="74"/>
    </location>
</feature>
<dbReference type="InterPro" id="IPR013324">
    <property type="entry name" value="RNA_pol_sigma_r3/r4-like"/>
</dbReference>
<keyword evidence="4" id="KW-0238">DNA-binding</keyword>
<dbReference type="Pfam" id="PF08281">
    <property type="entry name" value="Sigma70_r4_2"/>
    <property type="match status" value="1"/>
</dbReference>
<dbReference type="PANTHER" id="PTHR43133:SF8">
    <property type="entry name" value="RNA POLYMERASE SIGMA FACTOR HI_1459-RELATED"/>
    <property type="match status" value="1"/>
</dbReference>
<evidence type="ECO:0000256" key="5">
    <source>
        <dbReference type="ARBA" id="ARBA00023163"/>
    </source>
</evidence>
<dbReference type="Gene3D" id="1.10.10.10">
    <property type="entry name" value="Winged helix-like DNA-binding domain superfamily/Winged helix DNA-binding domain"/>
    <property type="match status" value="1"/>
</dbReference>
<feature type="domain" description="RNA polymerase sigma factor 70 region 4 type 2" evidence="7">
    <location>
        <begin position="110"/>
        <end position="150"/>
    </location>
</feature>
<comment type="similarity">
    <text evidence="1">Belongs to the sigma-70 factor family. ECF subfamily.</text>
</comment>
<evidence type="ECO:0000256" key="4">
    <source>
        <dbReference type="ARBA" id="ARBA00023125"/>
    </source>
</evidence>
<dbReference type="Proteomes" id="UP001596113">
    <property type="component" value="Unassembled WGS sequence"/>
</dbReference>
<dbReference type="PANTHER" id="PTHR43133">
    <property type="entry name" value="RNA POLYMERASE ECF-TYPE SIGMA FACTO"/>
    <property type="match status" value="1"/>
</dbReference>
<sequence length="158" mass="18763">MEKAGGLDEVYAAYAISLSRFMYKLTRDREEANDLVQDAFLKLCEQGRVPDHPREWLNLTGYRLFVDRWRRRQRVVWTQLDDRAPEGRPGPEQEVLDRELDRHFRSLLLRFKPSMRTAIQMRVYDGRGYGEIARALGCSENTVKSFIRRGWTQLARWL</sequence>
<dbReference type="InterPro" id="IPR007627">
    <property type="entry name" value="RNA_pol_sigma70_r2"/>
</dbReference>
<evidence type="ECO:0000256" key="1">
    <source>
        <dbReference type="ARBA" id="ARBA00010641"/>
    </source>
</evidence>
<proteinExistence type="inferred from homology"/>
<evidence type="ECO:0000259" key="6">
    <source>
        <dbReference type="Pfam" id="PF04542"/>
    </source>
</evidence>
<evidence type="ECO:0000259" key="7">
    <source>
        <dbReference type="Pfam" id="PF08281"/>
    </source>
</evidence>